<dbReference type="Pfam" id="PF20703">
    <property type="entry name" value="nSTAND1"/>
    <property type="match status" value="1"/>
</dbReference>
<dbReference type="EMBL" id="QXHD01000001">
    <property type="protein sequence ID" value="NEZ54122.1"/>
    <property type="molecule type" value="Genomic_DNA"/>
</dbReference>
<dbReference type="Pfam" id="PF12770">
    <property type="entry name" value="CHAT"/>
    <property type="match status" value="1"/>
</dbReference>
<feature type="coiled-coil region" evidence="1">
    <location>
        <begin position="741"/>
        <end position="782"/>
    </location>
</feature>
<evidence type="ECO:0000256" key="1">
    <source>
        <dbReference type="SAM" id="Coils"/>
    </source>
</evidence>
<dbReference type="Proteomes" id="UP000481033">
    <property type="component" value="Unassembled WGS sequence"/>
</dbReference>
<dbReference type="InterPro" id="IPR024983">
    <property type="entry name" value="CHAT_dom"/>
</dbReference>
<accession>A0A6M0RED6</accession>
<evidence type="ECO:0000313" key="4">
    <source>
        <dbReference type="EMBL" id="NEZ54122.1"/>
    </source>
</evidence>
<sequence>MRRILVTTANPRGTVQLRLDEEIREIDEGLKRSPHRTQFELIAKVSVRLRDFYRHMLEFKPHIVHFSGHGDGVNGLVFESDNGEPEFLGTEPLAEIFKLFASRGLECVVLNACYSEIQAKAINRCVPYVIAMNDSIGDRAAITFSVAFYDALGANETINFALELAKTQLINLKEHQKPIILTNPDLIARLRKESFKNDIIPREKALKLLQSLLPSQFESVDRNSLLNQLQQLNESQLDELVYRLHINQVHLRASGVSLNQRPTDLIQYLEPQVAGLQQLQVQLENLLSPPTESTSLTQIPECPYQGLFAFQESNADFFFGREAFIDDCEQENGSIRQGLVRAVETLPLVAVVGSSGSGKSSLVFAGLLPRLRQSNGWFIETLRPKKAPFVELAVQLAQRLDPVKDLVDQNERVNKLTKSIREGGIVSVVSQILQPYPGKQLLLVIDQFEELYTQCDQPEREQFIDVVLEGLNRAEGFKVVLTLRADFCGQAYAYRPLADALHGADFKLGPMNREELQKAIECPAKLREVKFEDGLVDRLLDDVGKEDGNLPLLEFALTELWRRQQHKTLTYQAYVRIGGVAKALARHADAVYMKLSEVDQKRAQQVFVQLVHPGEGTEDTRRVASRTEIGPTNWDLVTQLAGEPARLVVTGRNEETVEIIHETLLKEWQSLRGWLEQDRTFRLWQEGLRFRQRQWQQSKQDETALLDGFLLEEAKQWQSQRHENLSVEDKAFIRLSSEARDRRVQSRLHELEELLEQERKAVQAKEEAIAQANRAKKVEQQKSRLAAAATGLVVIASLTGGFLWRRGQQLQFQIALFDAGVEVTPKTAAAIVRRLPEQLKAAQTAEVGLENNKTETNITNTLQHYRQMRERSIKLLEKADQEPEIYQDIIERRSDIQPFAGEAESSLARLVRLYRLPQLEVELSTQPIGLRDEKQGAGSFEDQFPPGALRTTYRILMQEFGVEADLDGNGLLDSQAEAAQIPCLTLIDIAKAWREATANQCGWYSNDPKLDERDRYLDENTDCEDLRFSTLTNQIFNIPDDNAILDRFEQCQVSRLVISIAPNAE</sequence>
<dbReference type="InterPro" id="IPR027417">
    <property type="entry name" value="P-loop_NTPase"/>
</dbReference>
<gene>
    <name evidence="4" type="ORF">DXZ20_00055</name>
</gene>
<comment type="caution">
    <text evidence="4">The sequence shown here is derived from an EMBL/GenBank/DDBJ whole genome shotgun (WGS) entry which is preliminary data.</text>
</comment>
<protein>
    <submittedName>
        <fullName evidence="4">CHAT domain-containing protein</fullName>
    </submittedName>
</protein>
<evidence type="ECO:0000313" key="5">
    <source>
        <dbReference type="Proteomes" id="UP000481033"/>
    </source>
</evidence>
<feature type="domain" description="CHAT" evidence="2">
    <location>
        <begin position="36"/>
        <end position="176"/>
    </location>
</feature>
<name>A0A6M0RED6_9CYAN</name>
<keyword evidence="1" id="KW-0175">Coiled coil</keyword>
<proteinExistence type="predicted"/>
<reference evidence="4 5" key="1">
    <citation type="journal article" date="2020" name="Microb. Ecol.">
        <title>Ecogenomics of the Marine Benthic Filamentous Cyanobacterium Adonisia.</title>
        <authorList>
            <person name="Walter J.M."/>
            <person name="Coutinho F.H."/>
            <person name="Leomil L."/>
            <person name="Hargreaves P.I."/>
            <person name="Campeao M.E."/>
            <person name="Vieira V.V."/>
            <person name="Silva B.S."/>
            <person name="Fistarol G.O."/>
            <person name="Salomon P.S."/>
            <person name="Sawabe T."/>
            <person name="Mino S."/>
            <person name="Hosokawa M."/>
            <person name="Miyashita H."/>
            <person name="Maruyama F."/>
            <person name="van Verk M.C."/>
            <person name="Dutilh B.E."/>
            <person name="Thompson C.C."/>
            <person name="Thompson F.L."/>
        </authorList>
    </citation>
    <scope>NUCLEOTIDE SEQUENCE [LARGE SCALE GENOMIC DNA]</scope>
    <source>
        <strain evidence="4 5">CCMR0081</strain>
    </source>
</reference>
<dbReference type="SUPFAM" id="SSF52540">
    <property type="entry name" value="P-loop containing nucleoside triphosphate hydrolases"/>
    <property type="match status" value="1"/>
</dbReference>
<evidence type="ECO:0000259" key="3">
    <source>
        <dbReference type="Pfam" id="PF20703"/>
    </source>
</evidence>
<dbReference type="RefSeq" id="WP_163695334.1">
    <property type="nucleotide sequence ID" value="NZ_QXHD01000001.1"/>
</dbReference>
<dbReference type="AlphaFoldDB" id="A0A6M0RED6"/>
<feature type="domain" description="Novel STAND NTPase 1" evidence="3">
    <location>
        <begin position="303"/>
        <end position="702"/>
    </location>
</feature>
<evidence type="ECO:0000259" key="2">
    <source>
        <dbReference type="Pfam" id="PF12770"/>
    </source>
</evidence>
<dbReference type="InterPro" id="IPR049052">
    <property type="entry name" value="nSTAND1"/>
</dbReference>
<organism evidence="4 5">
    <name type="scientific">Adonisia turfae CCMR0081</name>
    <dbReference type="NCBI Taxonomy" id="2292702"/>
    <lineage>
        <taxon>Bacteria</taxon>
        <taxon>Bacillati</taxon>
        <taxon>Cyanobacteriota</taxon>
        <taxon>Adonisia</taxon>
        <taxon>Adonisia turfae</taxon>
    </lineage>
</organism>
<keyword evidence="5" id="KW-1185">Reference proteome</keyword>